<dbReference type="Pfam" id="PF13379">
    <property type="entry name" value="NMT1_2"/>
    <property type="match status" value="1"/>
</dbReference>
<dbReference type="AlphaFoldDB" id="A0A3R9Y7N1"/>
<evidence type="ECO:0008006" key="4">
    <source>
        <dbReference type="Google" id="ProtNLM"/>
    </source>
</evidence>
<name>A0A3R9Y7N1_9HYPH</name>
<reference evidence="2 3" key="1">
    <citation type="submission" date="2018-12" db="EMBL/GenBank/DDBJ databases">
        <title>Mesorhizobium carbonis sp. nov., isolated from coal mine water.</title>
        <authorList>
            <person name="Xin W."/>
            <person name="Xu Z."/>
            <person name="Xiang F."/>
            <person name="Zhang J."/>
            <person name="Xi L."/>
            <person name="Liu J."/>
        </authorList>
    </citation>
    <scope>NUCLEOTIDE SEQUENCE [LARGE SCALE GENOMIC DNA]</scope>
    <source>
        <strain evidence="2 3">B2.3</strain>
    </source>
</reference>
<keyword evidence="1" id="KW-0732">Signal</keyword>
<sequence length="350" mass="37069">MTENRKAFAPGHSLRALALAAAVALAAPAIAQDTQTVTIATPGAALHFYPFYVAESEGLFEKEGIQIDWVDVGAGSRQIAAVAGGSADFAVVGMQPAMTARQNGADLVSVGSLFNGYAIQLVLSNAALEKTGISPEMSIDEKVEKLENVAIGVTGIGSTTDVLLRSWLKQRGKDPEQRLTIQPLGSPPAMFAAFEQGAVDGFMLGSPFPQQAEAAGLGKIAIDPLTESIPELEGVPYTAIITRSALTKEKPELVQRMVNALTKAMMAQAADPDGVGSRLKSYFPDTDEAIFAGFEPDFRGKSATTPVTSREGYQRLLDWAAIASPEPLTVPYEEFVDDSFAEKAAAEFLK</sequence>
<comment type="caution">
    <text evidence="2">The sequence shown here is derived from an EMBL/GenBank/DDBJ whole genome shotgun (WGS) entry which is preliminary data.</text>
</comment>
<gene>
    <name evidence="2" type="ORF">EJC49_17730</name>
</gene>
<keyword evidence="3" id="KW-1185">Reference proteome</keyword>
<feature type="chain" id="PRO_5018692827" description="NitT/TauT family transport system substrate-binding protein" evidence="1">
    <location>
        <begin position="32"/>
        <end position="350"/>
    </location>
</feature>
<dbReference type="EMBL" id="RWKW01000069">
    <property type="protein sequence ID" value="RST85019.1"/>
    <property type="molecule type" value="Genomic_DNA"/>
</dbReference>
<dbReference type="SUPFAM" id="SSF53850">
    <property type="entry name" value="Periplasmic binding protein-like II"/>
    <property type="match status" value="1"/>
</dbReference>
<evidence type="ECO:0000313" key="3">
    <source>
        <dbReference type="Proteomes" id="UP000278398"/>
    </source>
</evidence>
<protein>
    <recommendedName>
        <fullName evidence="4">NitT/TauT family transport system substrate-binding protein</fullName>
    </recommendedName>
</protein>
<dbReference type="Proteomes" id="UP000278398">
    <property type="component" value="Unassembled WGS sequence"/>
</dbReference>
<dbReference type="OrthoDB" id="9806288at2"/>
<dbReference type="RefSeq" id="WP_126701269.1">
    <property type="nucleotide sequence ID" value="NZ_RWKW01000069.1"/>
</dbReference>
<evidence type="ECO:0000256" key="1">
    <source>
        <dbReference type="SAM" id="SignalP"/>
    </source>
</evidence>
<evidence type="ECO:0000313" key="2">
    <source>
        <dbReference type="EMBL" id="RST85019.1"/>
    </source>
</evidence>
<accession>A0A3R9Y7N1</accession>
<organism evidence="2 3">
    <name type="scientific">Aquibium carbonis</name>
    <dbReference type="NCBI Taxonomy" id="2495581"/>
    <lineage>
        <taxon>Bacteria</taxon>
        <taxon>Pseudomonadati</taxon>
        <taxon>Pseudomonadota</taxon>
        <taxon>Alphaproteobacteria</taxon>
        <taxon>Hyphomicrobiales</taxon>
        <taxon>Phyllobacteriaceae</taxon>
        <taxon>Aquibium</taxon>
    </lineage>
</organism>
<feature type="signal peptide" evidence="1">
    <location>
        <begin position="1"/>
        <end position="31"/>
    </location>
</feature>
<dbReference type="PANTHER" id="PTHR30024">
    <property type="entry name" value="ALIPHATIC SULFONATES-BINDING PROTEIN-RELATED"/>
    <property type="match status" value="1"/>
</dbReference>
<dbReference type="Gene3D" id="3.40.190.10">
    <property type="entry name" value="Periplasmic binding protein-like II"/>
    <property type="match status" value="2"/>
</dbReference>
<proteinExistence type="predicted"/>